<keyword evidence="6" id="KW-1185">Reference proteome</keyword>
<dbReference type="InterPro" id="IPR041614">
    <property type="entry name" value="DprA_WH"/>
</dbReference>
<dbReference type="NCBIfam" id="TIGR00732">
    <property type="entry name" value="dprA"/>
    <property type="match status" value="1"/>
</dbReference>
<dbReference type="EMBL" id="JMFG01000002">
    <property type="protein sequence ID" value="KDA54931.1"/>
    <property type="molecule type" value="Genomic_DNA"/>
</dbReference>
<evidence type="ECO:0000259" key="3">
    <source>
        <dbReference type="Pfam" id="PF02481"/>
    </source>
</evidence>
<dbReference type="Gene3D" id="1.10.10.10">
    <property type="entry name" value="Winged helix-like DNA-binding domain superfamily/Winged helix DNA-binding domain"/>
    <property type="match status" value="1"/>
</dbReference>
<feature type="domain" description="DprA winged helix" evidence="4">
    <location>
        <begin position="267"/>
        <end position="323"/>
    </location>
</feature>
<evidence type="ECO:0000313" key="6">
    <source>
        <dbReference type="Proteomes" id="UP000027284"/>
    </source>
</evidence>
<evidence type="ECO:0000256" key="1">
    <source>
        <dbReference type="ARBA" id="ARBA00006525"/>
    </source>
</evidence>
<evidence type="ECO:0000259" key="4">
    <source>
        <dbReference type="Pfam" id="PF17782"/>
    </source>
</evidence>
<dbReference type="Pfam" id="PF17782">
    <property type="entry name" value="WHD_DprA"/>
    <property type="match status" value="1"/>
</dbReference>
<dbReference type="Proteomes" id="UP000027284">
    <property type="component" value="Unassembled WGS sequence"/>
</dbReference>
<name>A0A062Y3G1_9BACT</name>
<dbReference type="Gene3D" id="3.40.50.450">
    <property type="match status" value="1"/>
</dbReference>
<dbReference type="InterPro" id="IPR003488">
    <property type="entry name" value="DprA"/>
</dbReference>
<feature type="domain" description="Smf/DprA SLOG" evidence="3">
    <location>
        <begin position="59"/>
        <end position="261"/>
    </location>
</feature>
<gene>
    <name evidence="5" type="ORF">EG19_03775</name>
</gene>
<dbReference type="AlphaFoldDB" id="A0A062Y3G1"/>
<reference evidence="5 6" key="1">
    <citation type="submission" date="2014-04" db="EMBL/GenBank/DDBJ databases">
        <title>The Genome Sequence of Thermoanaerobaculum aquaticum MP-01, The First Cultivated Group 23 Acidobacterium.</title>
        <authorList>
            <person name="Stamps B.W."/>
            <person name="Losey N.A."/>
            <person name="Lawson P.A."/>
            <person name="Stevenson B.S."/>
        </authorList>
    </citation>
    <scope>NUCLEOTIDE SEQUENCE [LARGE SCALE GENOMIC DNA]</scope>
    <source>
        <strain evidence="5 6">MP-01</strain>
    </source>
</reference>
<dbReference type="STRING" id="1312852.EG19_03775"/>
<accession>A0A062Y3G1</accession>
<sequence>MDDSLSALAWVLAGSGRKGREEARRHLQAGESPEPEFGEKAQRALAEAARAGFTWYPASDPSFPEPLRALADPPLGLFLKGRFPTGPTVAIVGSRRASAYGREVAHYLGRELAQAGVWVVSGMARGVDAAAHRGALEGGGLTVAVWGSGCDRVYPPEHGELATAIAQRGGILTEYPPGTPPRQENFPERNRLIAGLSQILVVVEADQRSGALLSAKLALEEGREVMAVPGSVFSPLSAGPNGLLRAGAAPVLCAQDVLDALGLTASAQPPAVSKEEPGLLRFFPQGLSLTVDELAARCGKPVADLLPELTALELEGKLVKEADGRFRKA</sequence>
<comment type="caution">
    <text evidence="5">The sequence shown here is derived from an EMBL/GenBank/DDBJ whole genome shotgun (WGS) entry which is preliminary data.</text>
</comment>
<protein>
    <submittedName>
        <fullName evidence="5">Uncharacterized protein</fullName>
    </submittedName>
</protein>
<dbReference type="SUPFAM" id="SSF102405">
    <property type="entry name" value="MCP/YpsA-like"/>
    <property type="match status" value="1"/>
</dbReference>
<dbReference type="GO" id="GO:0009294">
    <property type="term" value="P:DNA-mediated transformation"/>
    <property type="evidence" value="ECO:0007669"/>
    <property type="project" value="InterPro"/>
</dbReference>
<proteinExistence type="inferred from homology"/>
<comment type="similarity">
    <text evidence="1">Belongs to the DprA/Smf family.</text>
</comment>
<evidence type="ECO:0000256" key="2">
    <source>
        <dbReference type="SAM" id="MobiDB-lite"/>
    </source>
</evidence>
<organism evidence="5 6">
    <name type="scientific">Thermoanaerobaculum aquaticum</name>
    <dbReference type="NCBI Taxonomy" id="1312852"/>
    <lineage>
        <taxon>Bacteria</taxon>
        <taxon>Pseudomonadati</taxon>
        <taxon>Acidobacteriota</taxon>
        <taxon>Thermoanaerobaculia</taxon>
        <taxon>Thermoanaerobaculales</taxon>
        <taxon>Thermoanaerobaculaceae</taxon>
        <taxon>Thermoanaerobaculum</taxon>
    </lineage>
</organism>
<dbReference type="PANTHER" id="PTHR43022:SF1">
    <property type="entry name" value="PROTEIN SMF"/>
    <property type="match status" value="1"/>
</dbReference>
<dbReference type="PANTHER" id="PTHR43022">
    <property type="entry name" value="PROTEIN SMF"/>
    <property type="match status" value="1"/>
</dbReference>
<feature type="region of interest" description="Disordered" evidence="2">
    <location>
        <begin position="15"/>
        <end position="40"/>
    </location>
</feature>
<dbReference type="Pfam" id="PF02481">
    <property type="entry name" value="DNA_processg_A"/>
    <property type="match status" value="1"/>
</dbReference>
<evidence type="ECO:0000313" key="5">
    <source>
        <dbReference type="EMBL" id="KDA54931.1"/>
    </source>
</evidence>
<dbReference type="RefSeq" id="WP_081799798.1">
    <property type="nucleotide sequence ID" value="NZ_JMFG01000002.1"/>
</dbReference>
<dbReference type="OrthoDB" id="9785707at2"/>
<dbReference type="InterPro" id="IPR057666">
    <property type="entry name" value="DrpA_SLOG"/>
</dbReference>
<dbReference type="InterPro" id="IPR036388">
    <property type="entry name" value="WH-like_DNA-bd_sf"/>
</dbReference>